<feature type="transmembrane region" description="Helical" evidence="1">
    <location>
        <begin position="7"/>
        <end position="25"/>
    </location>
</feature>
<keyword evidence="1" id="KW-0812">Transmembrane</keyword>
<dbReference type="EMBL" id="ACXX02000007">
    <property type="protein sequence ID" value="EGD47583.1"/>
    <property type="molecule type" value="Genomic_DNA"/>
</dbReference>
<dbReference type="CDD" id="cd02966">
    <property type="entry name" value="TlpA_like_family"/>
    <property type="match status" value="1"/>
</dbReference>
<keyword evidence="4" id="KW-1185">Reference proteome</keyword>
<sequence length="191" mass="21838">MNKKLTIVIWSIVAVAIIAAAYTFYSKTKIDNKYIIQPQEDSQQSQSAQSSKLMAPDFNLKDINGKTVKLSDYKGKKVILNFWAVWCKYCLMEMPDFNELNKELVKDNNAVILAVDVQETEEKVKEYLTSNNISLNVLMDTDGAVSRTYRVSGYPTTFFINKDGSLYTYIPQKTDKNTVLKILEEMENSKD</sequence>
<reference evidence="3" key="2">
    <citation type="submission" date="2011-01" db="EMBL/GenBank/DDBJ databases">
        <title>The Non-contiguous Finished genome of Clostridium papyrosolvens.</title>
        <authorList>
            <person name="Lucas S."/>
            <person name="Copeland A."/>
            <person name="Lapidus A."/>
            <person name="Cheng J.-F."/>
            <person name="Goodwin L."/>
            <person name="Pitluck S."/>
            <person name="Misra M."/>
            <person name="Chertkov O."/>
            <person name="Detter J.C."/>
            <person name="Han C."/>
            <person name="Tapia R."/>
            <person name="Land M."/>
            <person name="Hauser L."/>
            <person name="Kyrpides N."/>
            <person name="Ivanova N."/>
            <person name="Pagani I."/>
            <person name="Mouttaki H."/>
            <person name="He Z."/>
            <person name="Zhou J."/>
            <person name="Hemme C.L."/>
            <person name="Woyke T."/>
        </authorList>
    </citation>
    <scope>NUCLEOTIDE SEQUENCE [LARGE SCALE GENOMIC DNA]</scope>
    <source>
        <strain evidence="3">DSM 2782</strain>
    </source>
</reference>
<keyword evidence="1" id="KW-1133">Transmembrane helix</keyword>
<dbReference type="RefSeq" id="WP_004619501.1">
    <property type="nucleotide sequence ID" value="NZ_ACXX02000007.1"/>
</dbReference>
<dbReference type="SUPFAM" id="SSF52833">
    <property type="entry name" value="Thioredoxin-like"/>
    <property type="match status" value="1"/>
</dbReference>
<organism evidence="3 4">
    <name type="scientific">Ruminiclostridium papyrosolvens DSM 2782</name>
    <dbReference type="NCBI Taxonomy" id="588581"/>
    <lineage>
        <taxon>Bacteria</taxon>
        <taxon>Bacillati</taxon>
        <taxon>Bacillota</taxon>
        <taxon>Clostridia</taxon>
        <taxon>Eubacteriales</taxon>
        <taxon>Oscillospiraceae</taxon>
        <taxon>Ruminiclostridium</taxon>
    </lineage>
</organism>
<evidence type="ECO:0000313" key="4">
    <source>
        <dbReference type="Proteomes" id="UP000003860"/>
    </source>
</evidence>
<dbReference type="PANTHER" id="PTHR42852:SF1">
    <property type="entry name" value="THIOREDOXIN-LIKE PROTEIN YNEN"/>
    <property type="match status" value="1"/>
</dbReference>
<dbReference type="OrthoDB" id="9809733at2"/>
<dbReference type="PROSITE" id="PS51352">
    <property type="entry name" value="THIOREDOXIN_2"/>
    <property type="match status" value="1"/>
</dbReference>
<dbReference type="AlphaFoldDB" id="F1TDE5"/>
<feature type="domain" description="Thioredoxin" evidence="2">
    <location>
        <begin position="49"/>
        <end position="188"/>
    </location>
</feature>
<name>F1TDE5_9FIRM</name>
<evidence type="ECO:0000313" key="3">
    <source>
        <dbReference type="EMBL" id="EGD47583.1"/>
    </source>
</evidence>
<dbReference type="Gene3D" id="3.40.30.10">
    <property type="entry name" value="Glutaredoxin"/>
    <property type="match status" value="1"/>
</dbReference>
<evidence type="ECO:0000256" key="1">
    <source>
        <dbReference type="SAM" id="Phobius"/>
    </source>
</evidence>
<dbReference type="eggNOG" id="COG0526">
    <property type="taxonomic scope" value="Bacteria"/>
</dbReference>
<reference evidence="3" key="1">
    <citation type="submission" date="2009-07" db="EMBL/GenBank/DDBJ databases">
        <authorList>
            <consortium name="US DOE Joint Genome Institute (JGI-PGF)"/>
            <person name="Lucas S."/>
            <person name="Copeland A."/>
            <person name="Lapidus A."/>
            <person name="Glavina del Rio T."/>
            <person name="Tice H."/>
            <person name="Bruce D."/>
            <person name="Goodwin L."/>
            <person name="Pitluck S."/>
            <person name="Larimer F."/>
            <person name="Land M.L."/>
            <person name="Mouttaki H."/>
            <person name="He Z."/>
            <person name="Zhou J."/>
            <person name="Hemme C.L."/>
        </authorList>
    </citation>
    <scope>NUCLEOTIDE SEQUENCE [LARGE SCALE GENOMIC DNA]</scope>
    <source>
        <strain evidence="3">DSM 2782</strain>
    </source>
</reference>
<dbReference type="GO" id="GO:0016491">
    <property type="term" value="F:oxidoreductase activity"/>
    <property type="evidence" value="ECO:0007669"/>
    <property type="project" value="InterPro"/>
</dbReference>
<dbReference type="InterPro" id="IPR050553">
    <property type="entry name" value="Thioredoxin_ResA/DsbE_sf"/>
</dbReference>
<dbReference type="Pfam" id="PF00578">
    <property type="entry name" value="AhpC-TSA"/>
    <property type="match status" value="1"/>
</dbReference>
<keyword evidence="1" id="KW-0472">Membrane</keyword>
<dbReference type="InterPro" id="IPR013766">
    <property type="entry name" value="Thioredoxin_domain"/>
</dbReference>
<dbReference type="PANTHER" id="PTHR42852">
    <property type="entry name" value="THIOL:DISULFIDE INTERCHANGE PROTEIN DSBE"/>
    <property type="match status" value="1"/>
</dbReference>
<comment type="caution">
    <text evidence="3">The sequence shown here is derived from an EMBL/GenBank/DDBJ whole genome shotgun (WGS) entry which is preliminary data.</text>
</comment>
<evidence type="ECO:0000259" key="2">
    <source>
        <dbReference type="PROSITE" id="PS51352"/>
    </source>
</evidence>
<accession>F1TDE5</accession>
<proteinExistence type="predicted"/>
<dbReference type="GO" id="GO:0016209">
    <property type="term" value="F:antioxidant activity"/>
    <property type="evidence" value="ECO:0007669"/>
    <property type="project" value="InterPro"/>
</dbReference>
<protein>
    <submittedName>
        <fullName evidence="3">Alkyl hydroperoxide reductase/ Thiol specific antioxidant/ Mal allergen</fullName>
    </submittedName>
</protein>
<dbReference type="Proteomes" id="UP000003860">
    <property type="component" value="Unassembled WGS sequence"/>
</dbReference>
<dbReference type="InterPro" id="IPR036249">
    <property type="entry name" value="Thioredoxin-like_sf"/>
</dbReference>
<gene>
    <name evidence="3" type="ORF">Cpap_1777</name>
</gene>
<dbReference type="STRING" id="588581.Cpap_1777"/>
<dbReference type="InterPro" id="IPR000866">
    <property type="entry name" value="AhpC/TSA"/>
</dbReference>